<name>A0A9W9YQY5_9CNID</name>
<proteinExistence type="predicted"/>
<protein>
    <submittedName>
        <fullName evidence="2">Uncharacterized protein</fullName>
    </submittedName>
</protein>
<dbReference type="InterPro" id="IPR053819">
    <property type="entry name" value="TEADIR3_omega_loop"/>
</dbReference>
<feature type="region of interest" description="Disordered" evidence="1">
    <location>
        <begin position="216"/>
        <end position="245"/>
    </location>
</feature>
<feature type="region of interest" description="Disordered" evidence="1">
    <location>
        <begin position="80"/>
        <end position="99"/>
    </location>
</feature>
<feature type="compositionally biased region" description="Low complexity" evidence="1">
    <location>
        <begin position="222"/>
        <end position="242"/>
    </location>
</feature>
<dbReference type="PANTHER" id="PTHR33766">
    <property type="entry name" value="PROTEIN FAM181B"/>
    <property type="match status" value="1"/>
</dbReference>
<evidence type="ECO:0000313" key="3">
    <source>
        <dbReference type="Proteomes" id="UP001163046"/>
    </source>
</evidence>
<accession>A0A9W9YQY5</accession>
<gene>
    <name evidence="2" type="ORF">OS493_011664</name>
</gene>
<sequence>MDNENNMNSSLEENATPSSLLNFVSNATNTLKFALDKPIKPKRKVNHRKYLQRQLKGRASSTTSYESSWISHGQLLEHVLKPGQQKNTSVRSEKSSPKISMENRAEKFQALGNKTDGVIQKEKAWNITRNQELSDSRYSEAVFSPPSQPLRKRKLPESFWSEPATGKVSRQSAPQATCNPSANLTANEDLQRSELEILDWLRPELDDFIERWSEESDCASNSSRPASLSDSTSSTDPYSPYSDESENIASMDDFFEQRVPQFSFDSCAKGDDYNASSVRHYSSAPHIVDNMACNMQQSYGQRQLTQASTCYSGHYGFSAPKWSANQVQGNYFEAGYNVLS</sequence>
<dbReference type="EMBL" id="MU827306">
    <property type="protein sequence ID" value="KAJ7363376.1"/>
    <property type="molecule type" value="Genomic_DNA"/>
</dbReference>
<dbReference type="OrthoDB" id="5981837at2759"/>
<dbReference type="AlphaFoldDB" id="A0A9W9YQY5"/>
<feature type="region of interest" description="Disordered" evidence="1">
    <location>
        <begin position="161"/>
        <end position="187"/>
    </location>
</feature>
<comment type="caution">
    <text evidence="2">The sequence shown here is derived from an EMBL/GenBank/DDBJ whole genome shotgun (WGS) entry which is preliminary data.</text>
</comment>
<dbReference type="Pfam" id="PF15238">
    <property type="entry name" value="TEADIR3"/>
    <property type="match status" value="1"/>
</dbReference>
<evidence type="ECO:0000256" key="1">
    <source>
        <dbReference type="SAM" id="MobiDB-lite"/>
    </source>
</evidence>
<feature type="compositionally biased region" description="Polar residues" evidence="1">
    <location>
        <begin position="168"/>
        <end position="187"/>
    </location>
</feature>
<dbReference type="PANTHER" id="PTHR33766:SF1">
    <property type="entry name" value="PROTEIN FAM181A"/>
    <property type="match status" value="1"/>
</dbReference>
<organism evidence="2 3">
    <name type="scientific">Desmophyllum pertusum</name>
    <dbReference type="NCBI Taxonomy" id="174260"/>
    <lineage>
        <taxon>Eukaryota</taxon>
        <taxon>Metazoa</taxon>
        <taxon>Cnidaria</taxon>
        <taxon>Anthozoa</taxon>
        <taxon>Hexacorallia</taxon>
        <taxon>Scleractinia</taxon>
        <taxon>Caryophylliina</taxon>
        <taxon>Caryophylliidae</taxon>
        <taxon>Desmophyllum</taxon>
    </lineage>
</organism>
<keyword evidence="3" id="KW-1185">Reference proteome</keyword>
<evidence type="ECO:0000313" key="2">
    <source>
        <dbReference type="EMBL" id="KAJ7363376.1"/>
    </source>
</evidence>
<reference evidence="2" key="1">
    <citation type="submission" date="2023-01" db="EMBL/GenBank/DDBJ databases">
        <title>Genome assembly of the deep-sea coral Lophelia pertusa.</title>
        <authorList>
            <person name="Herrera S."/>
            <person name="Cordes E."/>
        </authorList>
    </citation>
    <scope>NUCLEOTIDE SEQUENCE</scope>
    <source>
        <strain evidence="2">USNM1676648</strain>
        <tissue evidence="2">Polyp</tissue>
    </source>
</reference>
<dbReference type="Proteomes" id="UP001163046">
    <property type="component" value="Unassembled WGS sequence"/>
</dbReference>
<dbReference type="InterPro" id="IPR029359">
    <property type="entry name" value="FAM181"/>
</dbReference>